<evidence type="ECO:0000256" key="2">
    <source>
        <dbReference type="ARBA" id="ARBA00022448"/>
    </source>
</evidence>
<dbReference type="InterPro" id="IPR024961">
    <property type="entry name" value="T2SS_GspC_N"/>
</dbReference>
<keyword evidence="6" id="KW-0653">Protein transport</keyword>
<keyword evidence="2" id="KW-0813">Transport</keyword>
<proteinExistence type="predicted"/>
<evidence type="ECO:0000256" key="8">
    <source>
        <dbReference type="ARBA" id="ARBA00023136"/>
    </source>
</evidence>
<evidence type="ECO:0000256" key="9">
    <source>
        <dbReference type="SAM" id="Phobius"/>
    </source>
</evidence>
<dbReference type="GO" id="GO:0015031">
    <property type="term" value="P:protein transport"/>
    <property type="evidence" value="ECO:0007669"/>
    <property type="project" value="UniProtKB-KW"/>
</dbReference>
<keyword evidence="8 9" id="KW-0472">Membrane</keyword>
<dbReference type="GO" id="GO:0005886">
    <property type="term" value="C:plasma membrane"/>
    <property type="evidence" value="ECO:0007669"/>
    <property type="project" value="UniProtKB-SubCell"/>
</dbReference>
<evidence type="ECO:0000259" key="10">
    <source>
        <dbReference type="Pfam" id="PF11356"/>
    </source>
</evidence>
<feature type="transmembrane region" description="Helical" evidence="9">
    <location>
        <begin position="12"/>
        <end position="33"/>
    </location>
</feature>
<protein>
    <recommendedName>
        <fullName evidence="10">Type II secretion system protein GspC N-terminal domain-containing protein</fullName>
    </recommendedName>
</protein>
<dbReference type="RefSeq" id="WP_122222340.1">
    <property type="nucleotide sequence ID" value="NZ_RBQB01000171.1"/>
</dbReference>
<gene>
    <name evidence="11" type="ORF">ALQ33_00315</name>
</gene>
<evidence type="ECO:0000313" key="12">
    <source>
        <dbReference type="Proteomes" id="UP000279372"/>
    </source>
</evidence>
<evidence type="ECO:0000256" key="7">
    <source>
        <dbReference type="ARBA" id="ARBA00022989"/>
    </source>
</evidence>
<evidence type="ECO:0000256" key="4">
    <source>
        <dbReference type="ARBA" id="ARBA00022519"/>
    </source>
</evidence>
<evidence type="ECO:0000313" key="11">
    <source>
        <dbReference type="EMBL" id="RMO88998.1"/>
    </source>
</evidence>
<dbReference type="Proteomes" id="UP000279372">
    <property type="component" value="Unassembled WGS sequence"/>
</dbReference>
<dbReference type="EMBL" id="RBQB01000171">
    <property type="protein sequence ID" value="RMO88998.1"/>
    <property type="molecule type" value="Genomic_DNA"/>
</dbReference>
<evidence type="ECO:0000256" key="6">
    <source>
        <dbReference type="ARBA" id="ARBA00022927"/>
    </source>
</evidence>
<evidence type="ECO:0000256" key="1">
    <source>
        <dbReference type="ARBA" id="ARBA00004533"/>
    </source>
</evidence>
<comment type="caution">
    <text evidence="11">The sequence shown here is derived from an EMBL/GenBank/DDBJ whole genome shotgun (WGS) entry which is preliminary data.</text>
</comment>
<keyword evidence="5 9" id="KW-0812">Transmembrane</keyword>
<feature type="domain" description="Type II secretion system protein GspC N-terminal" evidence="10">
    <location>
        <begin position="50"/>
        <end position="120"/>
    </location>
</feature>
<evidence type="ECO:0000256" key="5">
    <source>
        <dbReference type="ARBA" id="ARBA00022692"/>
    </source>
</evidence>
<keyword evidence="7 9" id="KW-1133">Transmembrane helix</keyword>
<dbReference type="Gene3D" id="2.30.30.830">
    <property type="match status" value="1"/>
</dbReference>
<dbReference type="Pfam" id="PF11356">
    <property type="entry name" value="T2SSC"/>
    <property type="match status" value="1"/>
</dbReference>
<reference evidence="11 12" key="1">
    <citation type="submission" date="2018-08" db="EMBL/GenBank/DDBJ databases">
        <title>Recombination of ecologically and evolutionarily significant loci maintains genetic cohesion in the Pseudomonas syringae species complex.</title>
        <authorList>
            <person name="Dillon M."/>
            <person name="Thakur S."/>
            <person name="Almeida R.N.D."/>
            <person name="Weir B.S."/>
            <person name="Guttman D.S."/>
        </authorList>
    </citation>
    <scope>NUCLEOTIDE SEQUENCE [LARGE SCALE GENOMIC DNA]</scope>
    <source>
        <strain evidence="11 12">ICMP 8902</strain>
    </source>
</reference>
<name>A0A3M3Z2L1_9PSED</name>
<evidence type="ECO:0000256" key="3">
    <source>
        <dbReference type="ARBA" id="ARBA00022475"/>
    </source>
</evidence>
<accession>A0A3M3Z2L1</accession>
<sequence length="143" mass="15352">MAFSLNPSAPGLLQSTALIAALAGVVYWSWLLLAPVQSSVPLPESTTPQATARSPAQQWFSNQPQEVRINVSGVMAGARGAVAIISVNDRPARSYLTGELLTNDVRLVAIESDGVVIEQGTEQKRFKVTRLSGLLELPSLLRR</sequence>
<dbReference type="AlphaFoldDB" id="A0A3M3Z2L1"/>
<keyword evidence="3" id="KW-1003">Cell membrane</keyword>
<organism evidence="11 12">
    <name type="scientific">Pseudomonas syringae pv. philadelphi</name>
    <dbReference type="NCBI Taxonomy" id="251706"/>
    <lineage>
        <taxon>Bacteria</taxon>
        <taxon>Pseudomonadati</taxon>
        <taxon>Pseudomonadota</taxon>
        <taxon>Gammaproteobacteria</taxon>
        <taxon>Pseudomonadales</taxon>
        <taxon>Pseudomonadaceae</taxon>
        <taxon>Pseudomonas</taxon>
    </lineage>
</organism>
<comment type="subcellular location">
    <subcellularLocation>
        <location evidence="1">Cell inner membrane</location>
    </subcellularLocation>
</comment>
<keyword evidence="4" id="KW-0997">Cell inner membrane</keyword>